<accession>A0A2S4W140</accession>
<dbReference type="Proteomes" id="UP000239156">
    <property type="component" value="Unassembled WGS sequence"/>
</dbReference>
<protein>
    <submittedName>
        <fullName evidence="1">Uncharacterized protein</fullName>
    </submittedName>
</protein>
<evidence type="ECO:0000313" key="2">
    <source>
        <dbReference type="Proteomes" id="UP000239156"/>
    </source>
</evidence>
<organism evidence="1 2">
    <name type="scientific">Puccinia striiformis</name>
    <dbReference type="NCBI Taxonomy" id="27350"/>
    <lineage>
        <taxon>Eukaryota</taxon>
        <taxon>Fungi</taxon>
        <taxon>Dikarya</taxon>
        <taxon>Basidiomycota</taxon>
        <taxon>Pucciniomycotina</taxon>
        <taxon>Pucciniomycetes</taxon>
        <taxon>Pucciniales</taxon>
        <taxon>Pucciniaceae</taxon>
        <taxon>Puccinia</taxon>
    </lineage>
</organism>
<keyword evidence="2" id="KW-1185">Reference proteome</keyword>
<dbReference type="VEuPathDB" id="FungiDB:PSHT_04898"/>
<sequence>MPITQMSLDHLPYLRQRQWKDYSPHASMNTHTHPTLCLCPQYYHVVKCAPPPLSPWSFSFPPTVTPLTNFCHLKHASNSVSATIPAPTIAIKRGMVLRLLDSAGHKDHLNVNDHLLLIAYSEDTLTMKPLTGPKKGLNIVIRRLIYAQAIAVLINPLSWHALQSSTTRRTTRSQEYDSAL</sequence>
<comment type="caution">
    <text evidence="1">The sequence shown here is derived from an EMBL/GenBank/DDBJ whole genome shotgun (WGS) entry which is preliminary data.</text>
</comment>
<reference evidence="1" key="1">
    <citation type="submission" date="2017-12" db="EMBL/GenBank/DDBJ databases">
        <title>Gene loss provides genomic basis for host adaptation in cereal stripe rust fungi.</title>
        <authorList>
            <person name="Xia C."/>
        </authorList>
    </citation>
    <scope>NUCLEOTIDE SEQUENCE [LARGE SCALE GENOMIC DNA]</scope>
    <source>
        <strain evidence="1">93-210</strain>
    </source>
</reference>
<name>A0A2S4W140_9BASI</name>
<gene>
    <name evidence="1" type="ORF">PSTT_02129</name>
</gene>
<dbReference type="AlphaFoldDB" id="A0A2S4W140"/>
<proteinExistence type="predicted"/>
<dbReference type="VEuPathDB" id="FungiDB:PSTT_02129"/>
<evidence type="ECO:0000313" key="1">
    <source>
        <dbReference type="EMBL" id="POW15493.1"/>
    </source>
</evidence>
<dbReference type="EMBL" id="PKSL01000012">
    <property type="protein sequence ID" value="POW15493.1"/>
    <property type="molecule type" value="Genomic_DNA"/>
</dbReference>